<dbReference type="InterPro" id="IPR013103">
    <property type="entry name" value="RVT_2"/>
</dbReference>
<evidence type="ECO:0000313" key="9">
    <source>
        <dbReference type="EMBL" id="GEU56675.1"/>
    </source>
</evidence>
<dbReference type="PANTHER" id="PTHR11439:SF509">
    <property type="entry name" value="RNA-DIRECTED DNA POLYMERASE"/>
    <property type="match status" value="1"/>
</dbReference>
<feature type="domain" description="GAG-pre-integrase" evidence="8">
    <location>
        <begin position="1803"/>
        <end position="1875"/>
    </location>
</feature>
<dbReference type="Pfam" id="PF02902">
    <property type="entry name" value="Peptidase_C48"/>
    <property type="match status" value="1"/>
</dbReference>
<dbReference type="InterPro" id="IPR015410">
    <property type="entry name" value="DUF1985"/>
</dbReference>
<evidence type="ECO:0000259" key="8">
    <source>
        <dbReference type="Pfam" id="PF13976"/>
    </source>
</evidence>
<feature type="region of interest" description="Disordered" evidence="4">
    <location>
        <begin position="3117"/>
        <end position="3192"/>
    </location>
</feature>
<feature type="region of interest" description="Disordered" evidence="4">
    <location>
        <begin position="2644"/>
        <end position="2704"/>
    </location>
</feature>
<feature type="compositionally biased region" description="Acidic residues" evidence="4">
    <location>
        <begin position="2813"/>
        <end position="2838"/>
    </location>
</feature>
<dbReference type="GO" id="GO:0008234">
    <property type="term" value="F:cysteine-type peptidase activity"/>
    <property type="evidence" value="ECO:0007669"/>
    <property type="project" value="InterPro"/>
</dbReference>
<dbReference type="SUPFAM" id="SSF56672">
    <property type="entry name" value="DNA/RNA polymerases"/>
    <property type="match status" value="1"/>
</dbReference>
<proteinExistence type="inferred from homology"/>
<evidence type="ECO:0000259" key="5">
    <source>
        <dbReference type="Pfam" id="PF02902"/>
    </source>
</evidence>
<dbReference type="Pfam" id="PF14223">
    <property type="entry name" value="Retrotran_gag_2"/>
    <property type="match status" value="1"/>
</dbReference>
<dbReference type="EMBL" id="BKCJ010003702">
    <property type="protein sequence ID" value="GEU56675.1"/>
    <property type="molecule type" value="Genomic_DNA"/>
</dbReference>
<gene>
    <name evidence="9" type="ORF">Tci_028653</name>
</gene>
<accession>A0A6L2L8Q1</accession>
<feature type="domain" description="Reverse transcriptase Ty1/copia-type" evidence="6">
    <location>
        <begin position="2163"/>
        <end position="2248"/>
    </location>
</feature>
<dbReference type="GO" id="GO:0006508">
    <property type="term" value="P:proteolysis"/>
    <property type="evidence" value="ECO:0007669"/>
    <property type="project" value="UniProtKB-KW"/>
</dbReference>
<feature type="region of interest" description="Disordered" evidence="4">
    <location>
        <begin position="2719"/>
        <end position="2884"/>
    </location>
</feature>
<comment type="similarity">
    <text evidence="1">Belongs to the peptidase C48 family.</text>
</comment>
<comment type="caution">
    <text evidence="9">The sequence shown here is derived from an EMBL/GenBank/DDBJ whole genome shotgun (WGS) entry which is preliminary data.</text>
</comment>
<feature type="compositionally biased region" description="Acidic residues" evidence="4">
    <location>
        <begin position="2853"/>
        <end position="2863"/>
    </location>
</feature>
<keyword evidence="3" id="KW-0378">Hydrolase</keyword>
<dbReference type="Pfam" id="PF07727">
    <property type="entry name" value="RVT_2"/>
    <property type="match status" value="2"/>
</dbReference>
<dbReference type="InterPro" id="IPR038765">
    <property type="entry name" value="Papain-like_cys_pep_sf"/>
</dbReference>
<dbReference type="Gene3D" id="3.40.395.10">
    <property type="entry name" value="Adenoviral Proteinase, Chain A"/>
    <property type="match status" value="1"/>
</dbReference>
<evidence type="ECO:0008006" key="10">
    <source>
        <dbReference type="Google" id="ProtNLM"/>
    </source>
</evidence>
<feature type="domain" description="Reverse transcriptase Ty1/copia-type" evidence="6">
    <location>
        <begin position="2031"/>
        <end position="2161"/>
    </location>
</feature>
<feature type="compositionally biased region" description="Acidic residues" evidence="4">
    <location>
        <begin position="2746"/>
        <end position="2777"/>
    </location>
</feature>
<feature type="compositionally biased region" description="Low complexity" evidence="4">
    <location>
        <begin position="3156"/>
        <end position="3170"/>
    </location>
</feature>
<keyword evidence="2" id="KW-0645">Protease</keyword>
<dbReference type="PANTHER" id="PTHR11439">
    <property type="entry name" value="GAG-POL-RELATED RETROTRANSPOSON"/>
    <property type="match status" value="1"/>
</dbReference>
<evidence type="ECO:0000256" key="2">
    <source>
        <dbReference type="ARBA" id="ARBA00022670"/>
    </source>
</evidence>
<evidence type="ECO:0000259" key="6">
    <source>
        <dbReference type="Pfam" id="PF07727"/>
    </source>
</evidence>
<feature type="compositionally biased region" description="Basic and acidic residues" evidence="4">
    <location>
        <begin position="2869"/>
        <end position="2884"/>
    </location>
</feature>
<feature type="domain" description="DUF1985" evidence="7">
    <location>
        <begin position="46"/>
        <end position="167"/>
    </location>
</feature>
<sequence>MLKTTCFGPWLDIIYVKNDDDGMIHYVLQNQCCSDDDNFDLPHIYDVNGHSLHFGRREFCLLAGFKFRSISFHEYRNGDIPFRNQLFPEKIWYYVKIIDLFALFYDEEKFSKLSDDNAIRLCLLLSLEVIFMGRDLVSVVDDVYLRMVNDLDAWNLFPWGEHIWRQLYDSIRNVSSKHKLEHLAGLKRNPNHVSSYSLTGFLFAFKIWIIESSCVSDRWWTKVPKIIPRALSWRRKAEFTQYGYFGELFRKSTSVDESDIKDQTSHKQDDGMFIADNGDVLLFCMPAKPVNQHAHQDLSSDLSVLNGLCNLSQTREEKDDCENVPSIEQLANQKNVLNPLMIEKCKSVKPWIEDLSRPFKRIDKNFLSHELQVFLSRAVVGRCKFLWCNDITIDRSFWNGLCALDDNRKGWLLDEHLAGLKRDPDHVSSYSLTGFLFAFKIWIIEYSFVSDRWWTKVPKIISRALSWRRKAEFNQYEYFCELSRKALIELASTKDEVQCDWYAPSNDYFMWYVPRSPPVFIRGLYEEYMNKRSAARICDTLLRLPKEVKSLRGCIHKLESIIQSTFYPSRVVEKQETLKKVVLQIEDYLQSTSEDEPDIKDHTSPKEDDGNVYCCDDNGDILLFFMPAKPVSQQTDQDLSSDLFVLNGFCNNLSQTGEEKGDCKVFIPINEPLRHWSLAMFHICSGVVTFYDSKRTEGGEYFKWYLQMMDCLEEKIHGVLKGTGVFEKKNIDHAKYKISFKVADGVPKQGRVFGDCGVFLFNMASLADKAILSGADNRPPMLENDMYDSWKSKMKLYVLNRQHGRMILESIEHGPFLWPTIEKDGVTRLKKYSELSATEAIQADYDVNATNIILQGLPLEVYALVSTHKVAKELWERIQMLMQGTSLTKQERECKLYDEFDKFAYRKGETLRDFYLRLSLLLNDMNMYNMKLEQFQVNTKFLNTLPPEWSKFVTDVKLVRDLHTTNVDQLHAYLGQHEYHVNETPSSSNLSISYPLNDISSTVNHNAYMASSSAPQIDYAPNIHHSSEFSSPETGLVVPVFQKGDNPIDAINHMMSFLTAVVTSRVTIQPIQGRQNSIMAGSSRPFASGSGGASGKQRVIVCYNCKVEELEFLADPGMADSSSNQNVITTNAAYQVDDLDAYDSDCDELNTAKIALVANLSHYGSNNLAENSNLPALQDDLILSMIKQLKTQVVNCTKINQDNKYVNELLMAELERYKNQERVLTEQKNDDQASTSYAHSSQYSVQTDEPTLSAPTTIVEVPKELPKVSLVNSCLKKLKFHLASFDMVVKERTTATAGMWGFEHTKACFSYEIITFVKALKELFTSFDQCLIDEVTEVQNIFKQMELAVEQHRCVTIGSELNNDFIKRKSYDMLLQKYHTLKIHCISMEVDQQFKKETSKENALFSQESVPNFAELFELTKLKAQTQAKDTVILKLREKIQSLTAIKEQLSKLKGKVVVTKTVSLNLIDPELLKIRVAPLTLKSRKNMTTHTDYIKHTLEEAATLREIVESERLIHPLNTSLDYTCKYTKRIQGLLLILQQTCPCITDLGTKLVAVTLKNKTKQVRFTEQIPTSGKTTVTIPSSANIDSNKHVLSSTGVTLLSSANGSKSPDNTKKNRIRRTQRKAKKNKLEDHLRTVTSSLNKKSVVDMNATSSVTNYVLNVQSDLKCASCNGCLFSDNHDACVVDYINSVNASIKSKSIKTSVKRKCWQPTVPPREPIPIVTSTDKPVVTLVYSRKPKIANKKVPSLVANKMEPNNSWGSSSSNVSSLLINCRPGSSFRQHTCFIHNLDGVDLLTGSRRNNLYTLSLQDMMASSPICLLSKASNIKSWLWHCRLSHLNFSAINYLARQGLVRGLLKLKFEKDHLCSACAMGKSTKKHKPKTEDTNQEKLYLLHMDLCGPMLIALIAEVIPPVQADSTGSPSSTTVDQDAPSLSKSHTTTEIQSSVIPQDVEDDNLDMEVAHLGNDPLLGVSILEATSAQSSSTASPQSIVQTNHPIQHHNSKWTKDHPLNNIIGQLSRPEELNEFERLEVWELVRRPDQVMVITLKWIYKVKLDELGGILKNKARLVARGYHQEEGIDFEESFAPVARLEAIQIFLAYVAHKNMVVYQMNVKTTFLNGNLREEVYVSQPNGFVNQDNPNHVYKLKKALYGLKQAPRAWRNGNDLLLVQIYVDDIIFAASTLELCDLFANLMCSKFKMSMMGKISFFLGLQISQSPRGIFINQYKYALESLKKYGFETCDPVDTPMVVKSKLDEDREGKTVDPSHYRGMIGTLLYLTASRPDFQFAICMCARYQARPTEKHVHAVKRIFRYLRGTVNMGLWYPKDSSVALTAFADTDHAGCQDTSRSTSGSVQFLRERLISWSSKRIMDTTIEQQVAMNEALVPSNQRLRIGRSNFRLLSDIQSKEPTLQVVYDVLRRCPFFKAFLVTADMDNKKHIVNLESFRDMLHICPRIPGQSFDELPFEEETLVFIRFLGHSTTIRTLTHVNINKLYQPWRSFAAVINKFLTGKSLGYDSFRLSQDQILWGLYLKKNVDYAFLIWEDFVYQVEHKNHKKSNKMYYPRFTKVIIHHFMSKDHSIPRRNKVNWHYVRDNFMFSTIKVVSRHQNTQLYGAMLPIELTNEEIKNTKAYKEYYAFATGEAVPKPKASAKRKRSGSDSSTTPPTAAATPRQTVTATPRLTAAAKGKQPAKAPKAKSLSALSEVSMTEAEQLKLVLRRSRQQMHISQPSGSYTDEGTGSRPRVLDVPTDESEEELSWNFSDDEGVDTEGKEGDDDEGDVRDKSDDREEDDDAEEDDDDRDNADDDQEAEKMDEQDNAEGGGDEDEESESEEEDDDDEETREEKSFNPILGTPEASEDDENDEEEHSLITGEEKRHTEEEEADELYRDVDINQGRGIQVSYDIEDSYLIVTPVNPDGQQESSSVSSQFMSSMLNPTSDAGVESIFVTASTSMASLPTPTPTITPSIITTTTTSSQAPTPPTTQTNPFTEAISAIPGIVYQYRNQQLNEAVRMATIIKERVKDQVREQVSRILPRIEQSVNTQLEAKVLTRSSHSSRTSYAVAADLSEMELKKILIEKMEGNKSIQRSDEQRNLYKALVDAYEADKIILDTYEESVILKRSRDDDDDQGEVSSAGSDRGSKRRREGTKPETASAPLEPATTSAGRSTTGSRSRQVSASESAFAEEPVQTTSQIKEPSHLVFETAVQGSTQTWISELSKQADSRSSFNELLDTPLDFSNFIMNRLRVDTLTCKLLAGPTYELMKGSCKSLIELEYHLEEVYKATTDQLDWVNPKGEQYPHNLLQPLPLIPNNRGRRVIPFAHFINNDLEYLRGGVASCKYTTSVTKTKAADYRHIKWIEDLMHHTMWIQEPIEYDKYALWGVSHWGRKCQQFYGFAVNREFARDVYSKRKIIVIYKFKEGDFKRLRLQDIEDMLLLLVQGKLSNLTVEERFAFNVSLRMFTRSIVIQRRVEDLQLGVESYQKRLNLTKLDMYRSDLKRREAYTAYSNPQGFIYQNKKKKNRMQYLPQIILRKGDKDRAAAMIQAIDKMLKTRRIMRSLEKFVGGRLYEGDFRMLQRTI</sequence>
<feature type="domain" description="Ubiquitin-like protease family profile" evidence="5">
    <location>
        <begin position="665"/>
        <end position="790"/>
    </location>
</feature>
<evidence type="ECO:0000259" key="7">
    <source>
        <dbReference type="Pfam" id="PF09331"/>
    </source>
</evidence>
<feature type="compositionally biased region" description="Basic residues" evidence="4">
    <location>
        <begin position="1616"/>
        <end position="1628"/>
    </location>
</feature>
<name>A0A6L2L8Q1_TANCI</name>
<feature type="compositionally biased region" description="Low complexity" evidence="4">
    <location>
        <begin position="2660"/>
        <end position="2700"/>
    </location>
</feature>
<evidence type="ECO:0000256" key="4">
    <source>
        <dbReference type="SAM" id="MobiDB-lite"/>
    </source>
</evidence>
<dbReference type="InterPro" id="IPR025724">
    <property type="entry name" value="GAG-pre-integrase_dom"/>
</dbReference>
<dbReference type="Pfam" id="PF13976">
    <property type="entry name" value="gag_pre-integrs"/>
    <property type="match status" value="1"/>
</dbReference>
<feature type="region of interest" description="Disordered" evidence="4">
    <location>
        <begin position="1602"/>
        <end position="1634"/>
    </location>
</feature>
<dbReference type="Pfam" id="PF09331">
    <property type="entry name" value="DUF1985"/>
    <property type="match status" value="1"/>
</dbReference>
<evidence type="ECO:0000256" key="3">
    <source>
        <dbReference type="ARBA" id="ARBA00022801"/>
    </source>
</evidence>
<reference evidence="9" key="1">
    <citation type="journal article" date="2019" name="Sci. Rep.">
        <title>Draft genome of Tanacetum cinerariifolium, the natural source of mosquito coil.</title>
        <authorList>
            <person name="Yamashiro T."/>
            <person name="Shiraishi A."/>
            <person name="Satake H."/>
            <person name="Nakayama K."/>
        </authorList>
    </citation>
    <scope>NUCLEOTIDE SEQUENCE</scope>
</reference>
<dbReference type="InterPro" id="IPR003653">
    <property type="entry name" value="Peptidase_C48_C"/>
</dbReference>
<feature type="compositionally biased region" description="Acidic residues" evidence="4">
    <location>
        <begin position="2785"/>
        <end position="2806"/>
    </location>
</feature>
<dbReference type="InterPro" id="IPR043502">
    <property type="entry name" value="DNA/RNA_pol_sf"/>
</dbReference>
<organism evidence="9">
    <name type="scientific">Tanacetum cinerariifolium</name>
    <name type="common">Dalmatian daisy</name>
    <name type="synonym">Chrysanthemum cinerariifolium</name>
    <dbReference type="NCBI Taxonomy" id="118510"/>
    <lineage>
        <taxon>Eukaryota</taxon>
        <taxon>Viridiplantae</taxon>
        <taxon>Streptophyta</taxon>
        <taxon>Embryophyta</taxon>
        <taxon>Tracheophyta</taxon>
        <taxon>Spermatophyta</taxon>
        <taxon>Magnoliopsida</taxon>
        <taxon>eudicotyledons</taxon>
        <taxon>Gunneridae</taxon>
        <taxon>Pentapetalae</taxon>
        <taxon>asterids</taxon>
        <taxon>campanulids</taxon>
        <taxon>Asterales</taxon>
        <taxon>Asteraceae</taxon>
        <taxon>Asteroideae</taxon>
        <taxon>Anthemideae</taxon>
        <taxon>Anthemidinae</taxon>
        <taxon>Tanacetum</taxon>
    </lineage>
</organism>
<evidence type="ECO:0000256" key="1">
    <source>
        <dbReference type="ARBA" id="ARBA00005234"/>
    </source>
</evidence>
<dbReference type="SUPFAM" id="SSF54001">
    <property type="entry name" value="Cysteine proteinases"/>
    <property type="match status" value="1"/>
</dbReference>
<protein>
    <recommendedName>
        <fullName evidence="10">Phospholipase-like protein</fullName>
    </recommendedName>
</protein>
<feature type="region of interest" description="Disordered" evidence="4">
    <location>
        <begin position="1917"/>
        <end position="1945"/>
    </location>
</feature>
<feature type="compositionally biased region" description="Polar residues" evidence="4">
    <location>
        <begin position="2721"/>
        <end position="2735"/>
    </location>
</feature>